<evidence type="ECO:0000256" key="1">
    <source>
        <dbReference type="ARBA" id="ARBA00009500"/>
    </source>
</evidence>
<evidence type="ECO:0000256" key="3">
    <source>
        <dbReference type="ARBA" id="ARBA00022900"/>
    </source>
</evidence>
<dbReference type="PANTHER" id="PTHR11461">
    <property type="entry name" value="SERINE PROTEASE INHIBITOR, SERPIN"/>
    <property type="match status" value="1"/>
</dbReference>
<keyword evidence="6" id="KW-1185">Reference proteome</keyword>
<dbReference type="Gene3D" id="3.30.497.10">
    <property type="entry name" value="Antithrombin, subunit I, domain 2"/>
    <property type="match status" value="1"/>
</dbReference>
<proteinExistence type="inferred from homology"/>
<evidence type="ECO:0000313" key="5">
    <source>
        <dbReference type="EMBL" id="KAK3863548.1"/>
    </source>
</evidence>
<dbReference type="AlphaFoldDB" id="A0AAE1EXU9"/>
<dbReference type="GO" id="GO:0004867">
    <property type="term" value="F:serine-type endopeptidase inhibitor activity"/>
    <property type="evidence" value="ECO:0007669"/>
    <property type="project" value="UniProtKB-KW"/>
</dbReference>
<gene>
    <name evidence="5" type="ORF">Pcinc_030698</name>
</gene>
<dbReference type="InterPro" id="IPR023795">
    <property type="entry name" value="Serpin_CS"/>
</dbReference>
<feature type="domain" description="Serpin" evidence="4">
    <location>
        <begin position="1"/>
        <end position="90"/>
    </location>
</feature>
<evidence type="ECO:0000256" key="2">
    <source>
        <dbReference type="ARBA" id="ARBA00022690"/>
    </source>
</evidence>
<dbReference type="GO" id="GO:0005615">
    <property type="term" value="C:extracellular space"/>
    <property type="evidence" value="ECO:0007669"/>
    <property type="project" value="InterPro"/>
</dbReference>
<dbReference type="PROSITE" id="PS00284">
    <property type="entry name" value="SERPIN"/>
    <property type="match status" value="1"/>
</dbReference>
<evidence type="ECO:0000313" key="6">
    <source>
        <dbReference type="Proteomes" id="UP001286313"/>
    </source>
</evidence>
<dbReference type="Pfam" id="PF00079">
    <property type="entry name" value="Serpin"/>
    <property type="match status" value="1"/>
</dbReference>
<sequence>MGVTDMFSAQHANFTRFTSRHLAVSKIIHKSFVEVSEEGTEAAASTVVVFAERTSSISPVVMFHCNKPFIFLIMDNQYQNLLFIGAFQDPRT</sequence>
<comment type="similarity">
    <text evidence="1">Belongs to the serpin family.</text>
</comment>
<keyword evidence="3" id="KW-0722">Serine protease inhibitor</keyword>
<comment type="caution">
    <text evidence="5">The sequence shown here is derived from an EMBL/GenBank/DDBJ whole genome shotgun (WGS) entry which is preliminary data.</text>
</comment>
<dbReference type="PANTHER" id="PTHR11461:SF211">
    <property type="entry name" value="GH10112P-RELATED"/>
    <property type="match status" value="1"/>
</dbReference>
<dbReference type="InterPro" id="IPR036186">
    <property type="entry name" value="Serpin_sf"/>
</dbReference>
<dbReference type="InterPro" id="IPR023796">
    <property type="entry name" value="Serpin_dom"/>
</dbReference>
<dbReference type="InterPro" id="IPR042178">
    <property type="entry name" value="Serpin_sf_1"/>
</dbReference>
<dbReference type="Proteomes" id="UP001286313">
    <property type="component" value="Unassembled WGS sequence"/>
</dbReference>
<protein>
    <recommendedName>
        <fullName evidence="4">Serpin domain-containing protein</fullName>
    </recommendedName>
</protein>
<organism evidence="5 6">
    <name type="scientific">Petrolisthes cinctipes</name>
    <name type="common">Flat porcelain crab</name>
    <dbReference type="NCBI Taxonomy" id="88211"/>
    <lineage>
        <taxon>Eukaryota</taxon>
        <taxon>Metazoa</taxon>
        <taxon>Ecdysozoa</taxon>
        <taxon>Arthropoda</taxon>
        <taxon>Crustacea</taxon>
        <taxon>Multicrustacea</taxon>
        <taxon>Malacostraca</taxon>
        <taxon>Eumalacostraca</taxon>
        <taxon>Eucarida</taxon>
        <taxon>Decapoda</taxon>
        <taxon>Pleocyemata</taxon>
        <taxon>Anomura</taxon>
        <taxon>Galatheoidea</taxon>
        <taxon>Porcellanidae</taxon>
        <taxon>Petrolisthes</taxon>
    </lineage>
</organism>
<evidence type="ECO:0000259" key="4">
    <source>
        <dbReference type="Pfam" id="PF00079"/>
    </source>
</evidence>
<reference evidence="5" key="1">
    <citation type="submission" date="2023-10" db="EMBL/GenBank/DDBJ databases">
        <title>Genome assemblies of two species of porcelain crab, Petrolisthes cinctipes and Petrolisthes manimaculis (Anomura: Porcellanidae).</title>
        <authorList>
            <person name="Angst P."/>
        </authorList>
    </citation>
    <scope>NUCLEOTIDE SEQUENCE</scope>
    <source>
        <strain evidence="5">PB745_01</strain>
        <tissue evidence="5">Gill</tissue>
    </source>
</reference>
<dbReference type="EMBL" id="JAWQEG010003992">
    <property type="protein sequence ID" value="KAK3863548.1"/>
    <property type="molecule type" value="Genomic_DNA"/>
</dbReference>
<dbReference type="InterPro" id="IPR000215">
    <property type="entry name" value="Serpin_fam"/>
</dbReference>
<name>A0AAE1EXU9_PETCI</name>
<accession>A0AAE1EXU9</accession>
<dbReference type="SUPFAM" id="SSF56574">
    <property type="entry name" value="Serpins"/>
    <property type="match status" value="1"/>
</dbReference>
<keyword evidence="2" id="KW-0646">Protease inhibitor</keyword>